<accession>A0AAD8R6U9</accession>
<reference evidence="2" key="1">
    <citation type="submission" date="2023-07" db="EMBL/GenBank/DDBJ databases">
        <title>A chromosome-level genome assembly of Lolium multiflorum.</title>
        <authorList>
            <person name="Chen Y."/>
            <person name="Copetti D."/>
            <person name="Kolliker R."/>
            <person name="Studer B."/>
        </authorList>
    </citation>
    <scope>NUCLEOTIDE SEQUENCE</scope>
    <source>
        <strain evidence="2">02402/16</strain>
        <tissue evidence="2">Leaf</tissue>
    </source>
</reference>
<dbReference type="PANTHER" id="PTHR33157">
    <property type="entry name" value="AUTONOMOUS TRANSPOSABLE ELEMENT EN-1 MOSAIC PROTEIN-RELATED"/>
    <property type="match status" value="1"/>
</dbReference>
<feature type="compositionally biased region" description="Acidic residues" evidence="1">
    <location>
        <begin position="59"/>
        <end position="71"/>
    </location>
</feature>
<organism evidence="2 3">
    <name type="scientific">Lolium multiflorum</name>
    <name type="common">Italian ryegrass</name>
    <name type="synonym">Lolium perenne subsp. multiflorum</name>
    <dbReference type="NCBI Taxonomy" id="4521"/>
    <lineage>
        <taxon>Eukaryota</taxon>
        <taxon>Viridiplantae</taxon>
        <taxon>Streptophyta</taxon>
        <taxon>Embryophyta</taxon>
        <taxon>Tracheophyta</taxon>
        <taxon>Spermatophyta</taxon>
        <taxon>Magnoliopsida</taxon>
        <taxon>Liliopsida</taxon>
        <taxon>Poales</taxon>
        <taxon>Poaceae</taxon>
        <taxon>BOP clade</taxon>
        <taxon>Pooideae</taxon>
        <taxon>Poodae</taxon>
        <taxon>Poeae</taxon>
        <taxon>Poeae Chloroplast Group 2 (Poeae type)</taxon>
        <taxon>Loliodinae</taxon>
        <taxon>Loliinae</taxon>
        <taxon>Lolium</taxon>
    </lineage>
</organism>
<dbReference type="Proteomes" id="UP001231189">
    <property type="component" value="Unassembled WGS sequence"/>
</dbReference>
<protein>
    <submittedName>
        <fullName evidence="2">Uncharacterized protein</fullName>
    </submittedName>
</protein>
<dbReference type="GO" id="GO:0032196">
    <property type="term" value="P:transposition"/>
    <property type="evidence" value="ECO:0007669"/>
    <property type="project" value="InterPro"/>
</dbReference>
<dbReference type="Pfam" id="PF02992">
    <property type="entry name" value="Transposase_21"/>
    <property type="match status" value="1"/>
</dbReference>
<evidence type="ECO:0000313" key="3">
    <source>
        <dbReference type="Proteomes" id="UP001231189"/>
    </source>
</evidence>
<feature type="region of interest" description="Disordered" evidence="1">
    <location>
        <begin position="849"/>
        <end position="912"/>
    </location>
</feature>
<keyword evidence="3" id="KW-1185">Reference proteome</keyword>
<feature type="compositionally biased region" description="Basic and acidic residues" evidence="1">
    <location>
        <begin position="223"/>
        <end position="235"/>
    </location>
</feature>
<comment type="caution">
    <text evidence="2">The sequence shown here is derived from an EMBL/GenBank/DDBJ whole genome shotgun (WGS) entry which is preliminary data.</text>
</comment>
<name>A0AAD8R6U9_LOLMU</name>
<feature type="compositionally biased region" description="Polar residues" evidence="1">
    <location>
        <begin position="627"/>
        <end position="641"/>
    </location>
</feature>
<evidence type="ECO:0000256" key="1">
    <source>
        <dbReference type="SAM" id="MobiDB-lite"/>
    </source>
</evidence>
<feature type="region of interest" description="Disordered" evidence="1">
    <location>
        <begin position="414"/>
        <end position="438"/>
    </location>
</feature>
<feature type="region of interest" description="Disordered" evidence="1">
    <location>
        <begin position="32"/>
        <end position="87"/>
    </location>
</feature>
<sequence length="912" mass="103933">MTKHLWWNGYMRDYDPPVDFSRHERDRGEVMRQRIDGNENDGILNLLDDLRDADMPELPWDEQSEPEEPPEPEGPPQPEELPEEEPEPTARAFIDMMASARRPLYPGAKMSQLDGITQLLADKCMFESTRASFEKTLSTVGNMLPEGHCLPKTMYHEVDVGNGQKRQTKVAIKILRYLPFIKRIQRLYMFEETAKQMTWHKTGIRLQDEKKRVPMVHPSDGQSWKRFDQKHPNEASEARNVRIAIATDGFNPYDPVTYEGIFYQEEEQFGALQIDIGLQDLHNDVQMRGETVVDLKDIAMLTKRHASKDNIVETQPEPNADHEYSYDTDFDSEAENPMPRDESGDECGSQGRVLPDGVQDPLFPPGVTKTQTEDGEDEGEDELEDEGEDELEDEGEDELEDEGGMQLCPLLLEASQLDEEEDTREEEEDTREEESLGTRSRRRWLRRSCGFVGKRRNFTYTGKNVRVPGSLIGAAIRKYWPGMYTPVLGGESKLAYTWEDYEIAPYPGFASAADAVIKKFWRNYRVATEHKDRADVVLRNMCRKLTRQQWYNQRITCIGHFYAEQGVRYTKPEIVQGLAPAMTIDDFMSVVPHWADNNKRAAFMELVKNWVGENPDFKAVSDRNKANRGSQGTHTAGSSSTDRYRERLGKKLGRELGEMEAWTHMKLVTPGPNEPRPAPEMYYGKAKENKERYCEEYAKLHPEVEDPMTEPVDEVAMMLAGSGQPHGRPACLAGVSSLRNFTQIKATLPSGSYATSSRTTCRSRVEVDTQLEEAYAVAYEEYLEKVKEHDLVKDAYVQWTSNQMASFTRFMMTGVREEPLPEPPHPGPTPVFPSKEEFYIMYKRQRQLTPGLGESGNDTPCGTPMHPGRHSPGASAEPRHFSGSGGSRRGSTSPSTVEIQRPHFTHSELDRL</sequence>
<evidence type="ECO:0000313" key="2">
    <source>
        <dbReference type="EMBL" id="KAK1616088.1"/>
    </source>
</evidence>
<feature type="region of interest" description="Disordered" evidence="1">
    <location>
        <begin position="215"/>
        <end position="235"/>
    </location>
</feature>
<proteinExistence type="predicted"/>
<feature type="compositionally biased region" description="Acidic residues" evidence="1">
    <location>
        <begin position="373"/>
        <end position="401"/>
    </location>
</feature>
<feature type="compositionally biased region" description="Acidic residues" evidence="1">
    <location>
        <begin position="416"/>
        <end position="432"/>
    </location>
</feature>
<feature type="region of interest" description="Disordered" evidence="1">
    <location>
        <begin position="307"/>
        <end position="401"/>
    </location>
</feature>
<dbReference type="InterPro" id="IPR039266">
    <property type="entry name" value="EN-1/SPM"/>
</dbReference>
<feature type="region of interest" description="Disordered" evidence="1">
    <location>
        <begin position="621"/>
        <end position="645"/>
    </location>
</feature>
<gene>
    <name evidence="2" type="ORF">QYE76_021605</name>
</gene>
<dbReference type="AlphaFoldDB" id="A0AAD8R6U9"/>
<dbReference type="InterPro" id="IPR004242">
    <property type="entry name" value="Transposase_21"/>
</dbReference>
<dbReference type="EMBL" id="JAUUTY010000006">
    <property type="protein sequence ID" value="KAK1616088.1"/>
    <property type="molecule type" value="Genomic_DNA"/>
</dbReference>
<dbReference type="PANTHER" id="PTHR33157:SF12">
    <property type="entry name" value="TRANSPOSASE TNP1_EN_SPM-LIKE DOMAIN-CONTAINING PROTEIN"/>
    <property type="match status" value="1"/>
</dbReference>